<dbReference type="AlphaFoldDB" id="A0A1Q8YJ20"/>
<dbReference type="InterPro" id="IPR032720">
    <property type="entry name" value="Cys_rich_CWC"/>
</dbReference>
<evidence type="ECO:0000313" key="1">
    <source>
        <dbReference type="EMBL" id="OLP08051.1"/>
    </source>
</evidence>
<dbReference type="EMBL" id="MSYM01000006">
    <property type="protein sequence ID" value="OLP08051.1"/>
    <property type="molecule type" value="Genomic_DNA"/>
</dbReference>
<evidence type="ECO:0008006" key="3">
    <source>
        <dbReference type="Google" id="ProtNLM"/>
    </source>
</evidence>
<keyword evidence="2" id="KW-1185">Reference proteome</keyword>
<dbReference type="RefSeq" id="WP_075585261.1">
    <property type="nucleotide sequence ID" value="NZ_MSYM01000006.1"/>
</dbReference>
<sequence length="74" mass="7684">MSQTTTPQTPPASLCPICGGPNLCAMEIGRVTGVMQEPCWCTKVKFSKNVLDRIPAEATNAACVCAACRAATPA</sequence>
<organism evidence="1 2">
    <name type="scientific">Rhodoferax antarcticus ANT.BR</name>
    <dbReference type="NCBI Taxonomy" id="1111071"/>
    <lineage>
        <taxon>Bacteria</taxon>
        <taxon>Pseudomonadati</taxon>
        <taxon>Pseudomonadota</taxon>
        <taxon>Betaproteobacteria</taxon>
        <taxon>Burkholderiales</taxon>
        <taxon>Comamonadaceae</taxon>
        <taxon>Rhodoferax</taxon>
    </lineage>
</organism>
<comment type="caution">
    <text evidence="1">The sequence shown here is derived from an EMBL/GenBank/DDBJ whole genome shotgun (WGS) entry which is preliminary data.</text>
</comment>
<dbReference type="Proteomes" id="UP000185911">
    <property type="component" value="Unassembled WGS sequence"/>
</dbReference>
<evidence type="ECO:0000313" key="2">
    <source>
        <dbReference type="Proteomes" id="UP000185911"/>
    </source>
</evidence>
<gene>
    <name evidence="1" type="ORF">BLL52_0677</name>
</gene>
<protein>
    <recommendedName>
        <fullName evidence="3">Cysteine-rich CWC family protein</fullName>
    </recommendedName>
</protein>
<dbReference type="Pfam" id="PF14375">
    <property type="entry name" value="Cys_rich_CWC"/>
    <property type="match status" value="1"/>
</dbReference>
<reference evidence="1 2" key="1">
    <citation type="submission" date="2017-01" db="EMBL/GenBank/DDBJ databases">
        <title>Genome sequence of Rhodoferax antarcticus ANT.BR, a psychrophilic purple nonsulfur bacterium from an Antarctic microbial mat.</title>
        <authorList>
            <person name="Baker J."/>
            <person name="Riester C."/>
            <person name="Skinner B."/>
            <person name="Newell A."/>
            <person name="Swingley W."/>
            <person name="Madigan M."/>
            <person name="Jung D."/>
            <person name="Asao M."/>
            <person name="Chen M."/>
            <person name="Loughlin P."/>
            <person name="Pan H."/>
            <person name="Lin S."/>
            <person name="Li N."/>
            <person name="Shaw J."/>
            <person name="Prado M."/>
            <person name="Sherman C."/>
            <person name="Li X."/>
            <person name="Tang J."/>
            <person name="Blankenship R."/>
            <person name="Zhao T."/>
            <person name="Touchman J."/>
            <person name="Sattley M."/>
        </authorList>
    </citation>
    <scope>NUCLEOTIDE SEQUENCE [LARGE SCALE GENOMIC DNA]</scope>
    <source>
        <strain evidence="1 2">ANT.BR</strain>
    </source>
</reference>
<proteinExistence type="predicted"/>
<name>A0A1Q8YJ20_9BURK</name>
<accession>A0A1Q8YJ20</accession>